<dbReference type="Proteomes" id="UP001201163">
    <property type="component" value="Unassembled WGS sequence"/>
</dbReference>
<dbReference type="InterPro" id="IPR013087">
    <property type="entry name" value="Znf_C2H2_type"/>
</dbReference>
<sequence>MMPFSELEDLVLLSRDGVPLTLPSAFLSCPRLRCLHLTGTAFPAILRLLYSATNLVDLQLHDVLNPLYFSPEVLTDALSGMAELRSLSLHPTFTANYDVVLPESWGRRVVLPILTRLEFRGFSQYLERFVAGIDAPRLGDIEITFVNENIISFPTLLEFVDRIEMHKSHRRAHILSSERAISISFIQPGAPASLKLQFFCEPLNEQLLFMTRVCDYLSNFLFNVEDLRISTTRPLGQGEGDYSGWRDLLNSFTSVQRFRVAGNFSTNIMRALQRPDRPRETVLPAMHKLCLPQPGQRYAPLKEAVVSFVISRRLSGHHIAVEYERLSHIDELRGTGPLSQQVTIETLSDDIILNIFRYYLDTAPQAWPTLTYACQRWRQVIHTSPLGLNLRLYFTPGTPVLKALDCWPALPIMVQYGGFPNLDPPAPEDDDNIMAALKQSSRVSSIHLTVTSSLLSKLFVISEPYSGLEELVLLSRDNMQLTLPSTFRWGPRLRTLHSTKIAFPSLPQLLSRSHDLVDIQLHEIPSAGYFPPEAFANALSGMTHLRTLLLHFLSLPPRRNYLSLPPPSGERIVLPALMFLKYRGTSKYLDNLVARIDAPVLGDIEIALFSQPTMDASQLGRFVERTGIQTSLSQAEVQTSGHAISISFTSSGSSTPLRLQISCKQLDWQLSSMAQVCDQFSPFLFRVNNLRINMTQSSSGQNDVDGEQWLELIRAFGGATDLPVASELTTVILCALGLVEGGHATVPVLPFLRNLHMENPTAMDEPSWDGLLSFITLRSRSGHPVQVNVPFDQCHICHASFREKKGLDRHLVDQHGYYYPILCSYCRDFEHRPGHNRLFLDHLRRTHPNVAYNDDHVWKYYSLTLDQRDSLVTRHSLLGTPETVAPSTTVTAPHSQ</sequence>
<keyword evidence="3" id="KW-1185">Reference proteome</keyword>
<evidence type="ECO:0000313" key="3">
    <source>
        <dbReference type="Proteomes" id="UP001201163"/>
    </source>
</evidence>
<dbReference type="AlphaFoldDB" id="A0AAD4LB93"/>
<comment type="caution">
    <text evidence="2">The sequence shown here is derived from an EMBL/GenBank/DDBJ whole genome shotgun (WGS) entry which is preliminary data.</text>
</comment>
<organism evidence="2 3">
    <name type="scientific">Lactarius akahatsu</name>
    <dbReference type="NCBI Taxonomy" id="416441"/>
    <lineage>
        <taxon>Eukaryota</taxon>
        <taxon>Fungi</taxon>
        <taxon>Dikarya</taxon>
        <taxon>Basidiomycota</taxon>
        <taxon>Agaricomycotina</taxon>
        <taxon>Agaricomycetes</taxon>
        <taxon>Russulales</taxon>
        <taxon>Russulaceae</taxon>
        <taxon>Lactarius</taxon>
    </lineage>
</organism>
<evidence type="ECO:0000259" key="1">
    <source>
        <dbReference type="PROSITE" id="PS00028"/>
    </source>
</evidence>
<reference evidence="2" key="1">
    <citation type="submission" date="2022-01" db="EMBL/GenBank/DDBJ databases">
        <title>Comparative genomics reveals a dynamic genome evolution in the ectomycorrhizal milk-cap (Lactarius) mushrooms.</title>
        <authorList>
            <consortium name="DOE Joint Genome Institute"/>
            <person name="Lebreton A."/>
            <person name="Tang N."/>
            <person name="Kuo A."/>
            <person name="LaButti K."/>
            <person name="Drula E."/>
            <person name="Barry K."/>
            <person name="Clum A."/>
            <person name="Lipzen A."/>
            <person name="Mousain D."/>
            <person name="Ng V."/>
            <person name="Wang R."/>
            <person name="Wang X."/>
            <person name="Dai Y."/>
            <person name="Henrissat B."/>
            <person name="Grigoriev I.V."/>
            <person name="Guerin-Laguette A."/>
            <person name="Yu F."/>
            <person name="Martin F.M."/>
        </authorList>
    </citation>
    <scope>NUCLEOTIDE SEQUENCE</scope>
    <source>
        <strain evidence="2">QP</strain>
    </source>
</reference>
<accession>A0AAD4LB93</accession>
<dbReference type="EMBL" id="JAKELL010000072">
    <property type="protein sequence ID" value="KAH8984731.1"/>
    <property type="molecule type" value="Genomic_DNA"/>
</dbReference>
<gene>
    <name evidence="2" type="ORF">EDB92DRAFT_1467987</name>
</gene>
<dbReference type="PROSITE" id="PS00028">
    <property type="entry name" value="ZINC_FINGER_C2H2_1"/>
    <property type="match status" value="1"/>
</dbReference>
<protein>
    <recommendedName>
        <fullName evidence="1">C2H2-type domain-containing protein</fullName>
    </recommendedName>
</protein>
<name>A0AAD4LB93_9AGAM</name>
<evidence type="ECO:0000313" key="2">
    <source>
        <dbReference type="EMBL" id="KAH8984731.1"/>
    </source>
</evidence>
<dbReference type="SUPFAM" id="SSF52058">
    <property type="entry name" value="L domain-like"/>
    <property type="match status" value="1"/>
</dbReference>
<feature type="domain" description="C2H2-type" evidence="1">
    <location>
        <begin position="794"/>
        <end position="815"/>
    </location>
</feature>
<proteinExistence type="predicted"/>